<organism evidence="3 4">
    <name type="scientific">Cesiribacter andamanensis AMV16</name>
    <dbReference type="NCBI Taxonomy" id="1279009"/>
    <lineage>
        <taxon>Bacteria</taxon>
        <taxon>Pseudomonadati</taxon>
        <taxon>Bacteroidota</taxon>
        <taxon>Cytophagia</taxon>
        <taxon>Cytophagales</taxon>
        <taxon>Cesiribacteraceae</taxon>
        <taxon>Cesiribacter</taxon>
    </lineage>
</organism>
<evidence type="ECO:0000256" key="1">
    <source>
        <dbReference type="ARBA" id="ARBA00007435"/>
    </source>
</evidence>
<dbReference type="CDD" id="cd10449">
    <property type="entry name" value="GIY-YIG_SLX1_like"/>
    <property type="match status" value="1"/>
</dbReference>
<dbReference type="Proteomes" id="UP000011910">
    <property type="component" value="Unassembled WGS sequence"/>
</dbReference>
<evidence type="ECO:0000259" key="2">
    <source>
        <dbReference type="PROSITE" id="PS50164"/>
    </source>
</evidence>
<comment type="similarity">
    <text evidence="1">Belongs to the UPF0213 family.</text>
</comment>
<dbReference type="InterPro" id="IPR035901">
    <property type="entry name" value="GIY-YIG_endonuc_sf"/>
</dbReference>
<dbReference type="PROSITE" id="PS50164">
    <property type="entry name" value="GIY_YIG"/>
    <property type="match status" value="1"/>
</dbReference>
<dbReference type="SUPFAM" id="SSF82771">
    <property type="entry name" value="GIY-YIG endonuclease"/>
    <property type="match status" value="1"/>
</dbReference>
<dbReference type="Pfam" id="PF01541">
    <property type="entry name" value="GIY-YIG"/>
    <property type="match status" value="1"/>
</dbReference>
<dbReference type="EMBL" id="AODQ01000010">
    <property type="protein sequence ID" value="EMR04162.1"/>
    <property type="molecule type" value="Genomic_DNA"/>
</dbReference>
<dbReference type="Gene3D" id="3.40.1440.10">
    <property type="entry name" value="GIY-YIG endonuclease"/>
    <property type="match status" value="1"/>
</dbReference>
<accession>M7NA76</accession>
<comment type="caution">
    <text evidence="3">The sequence shown here is derived from an EMBL/GenBank/DDBJ whole genome shotgun (WGS) entry which is preliminary data.</text>
</comment>
<dbReference type="AlphaFoldDB" id="M7NA76"/>
<name>M7NA76_9BACT</name>
<keyword evidence="4" id="KW-1185">Reference proteome</keyword>
<dbReference type="PANTHER" id="PTHR34477:SF1">
    <property type="entry name" value="UPF0213 PROTEIN YHBQ"/>
    <property type="match status" value="1"/>
</dbReference>
<feature type="domain" description="GIY-YIG" evidence="2">
    <location>
        <begin position="1"/>
        <end position="75"/>
    </location>
</feature>
<dbReference type="InterPro" id="IPR000305">
    <property type="entry name" value="GIY-YIG_endonuc"/>
</dbReference>
<evidence type="ECO:0000313" key="3">
    <source>
        <dbReference type="EMBL" id="EMR04162.1"/>
    </source>
</evidence>
<proteinExistence type="inferred from homology"/>
<dbReference type="InterPro" id="IPR050190">
    <property type="entry name" value="UPF0213_domain"/>
</dbReference>
<evidence type="ECO:0000313" key="4">
    <source>
        <dbReference type="Proteomes" id="UP000011910"/>
    </source>
</evidence>
<gene>
    <name evidence="3" type="ORF">ADICEAN_00686</name>
</gene>
<protein>
    <submittedName>
        <fullName evidence="3">GIY-YIG nuclease superfamily protein</fullName>
    </submittedName>
</protein>
<dbReference type="PANTHER" id="PTHR34477">
    <property type="entry name" value="UPF0213 PROTEIN YHBQ"/>
    <property type="match status" value="1"/>
</dbReference>
<dbReference type="STRING" id="1279009.ADICEAN_00686"/>
<sequence>MYYTYIVFSEKLDKFYVGATEDLHRRMEEHNTGRSPYTKTGSPWQLVWSREFKIRSEALAEERRIKGKKSRKYIEWLIDSAGKAI</sequence>
<dbReference type="eggNOG" id="COG2827">
    <property type="taxonomic scope" value="Bacteria"/>
</dbReference>
<reference evidence="3 4" key="1">
    <citation type="journal article" date="2013" name="Genome Announc.">
        <title>Draft Genome Sequence of Cesiribacter andamanensis Strain AMV16T, Isolated from a Soil Sample from a Mud Volcano in the Andaman Islands, India.</title>
        <authorList>
            <person name="Shivaji S."/>
            <person name="Ara S."/>
            <person name="Begum Z."/>
            <person name="Srinivas T.N."/>
            <person name="Singh A."/>
            <person name="Kumar Pinnaka A."/>
        </authorList>
    </citation>
    <scope>NUCLEOTIDE SEQUENCE [LARGE SCALE GENOMIC DNA]</scope>
    <source>
        <strain evidence="3 4">AMV16</strain>
    </source>
</reference>